<evidence type="ECO:0000256" key="1">
    <source>
        <dbReference type="ARBA" id="ARBA00004141"/>
    </source>
</evidence>
<evidence type="ECO:0000256" key="9">
    <source>
        <dbReference type="SAM" id="Phobius"/>
    </source>
</evidence>
<feature type="compositionally biased region" description="Polar residues" evidence="8">
    <location>
        <begin position="1"/>
        <end position="15"/>
    </location>
</feature>
<dbReference type="EMBL" id="JAKWBI020000043">
    <property type="protein sequence ID" value="KAJ2904837.1"/>
    <property type="molecule type" value="Genomic_DNA"/>
</dbReference>
<feature type="transmembrane region" description="Helical" evidence="9">
    <location>
        <begin position="355"/>
        <end position="372"/>
    </location>
</feature>
<evidence type="ECO:0000256" key="4">
    <source>
        <dbReference type="ARBA" id="ARBA00022692"/>
    </source>
</evidence>
<organism evidence="11 12">
    <name type="scientific">Zalerion maritima</name>
    <dbReference type="NCBI Taxonomy" id="339359"/>
    <lineage>
        <taxon>Eukaryota</taxon>
        <taxon>Fungi</taxon>
        <taxon>Dikarya</taxon>
        <taxon>Ascomycota</taxon>
        <taxon>Pezizomycotina</taxon>
        <taxon>Sordariomycetes</taxon>
        <taxon>Lulworthiomycetidae</taxon>
        <taxon>Lulworthiales</taxon>
        <taxon>Lulworthiaceae</taxon>
        <taxon>Zalerion</taxon>
    </lineage>
</organism>
<dbReference type="AlphaFoldDB" id="A0AAD5RV29"/>
<proteinExistence type="inferred from homology"/>
<feature type="region of interest" description="Disordered" evidence="8">
    <location>
        <begin position="1"/>
        <end position="55"/>
    </location>
</feature>
<sequence>MKFPWTQSLATTGLSNPRVDDPDPSKNGDSKDVIDEVPGSPSGDSSDENGVSGDAQNGVKKVEAATIVWTKKQLIIAYVLIWFIYFVDTMQQGMSNSLLPYVTSSFSQHSLTATTSIMSSIIGGLFKLPLAKILDIWGRAEGLATMTFVLTIGLIMMASCNGVQTYAAAQVFYWVGYNGLTYTMSIFIADTSSLRNRSFMFAYASSPYIMTTWVGGPLAEAFLDGPGWRWGFGAFAIITPFMISPLIWLLASNTRKARKMGLIPEKEDFNRTFIDSVKFYAIEFDAFGIFLIVAGLALFLLPFSLYSYQADGWKSAMIISMLVVGFVLIIAFVLYEKFLAPKTFIPYELLADRTVLGACVLACSLFVSFYIWDSYFSSFLQAVNGLTVTETSYVVNIYSIGSCFWALIVGVFIRYTGKFKGLAVYFGVPMTILGVGLMINFRQPDVNIGYIVMCQIFIAFAGGTLVICEQTAVMAATTHQYVAVVIALEGMFANVGGAIGLTVAGAVWTGVFPEKLAEYLPESELENLASIYGDLTVQLSYPIGSATRTAIMKAYGAAQKDMLIGGTAVLIVSWVSVLFWRDINVKHHKQVKGMVV</sequence>
<gene>
    <name evidence="11" type="ORF">MKZ38_007029</name>
</gene>
<evidence type="ECO:0000256" key="8">
    <source>
        <dbReference type="SAM" id="MobiDB-lite"/>
    </source>
</evidence>
<evidence type="ECO:0000256" key="3">
    <source>
        <dbReference type="ARBA" id="ARBA00022448"/>
    </source>
</evidence>
<feature type="transmembrane region" description="Helical" evidence="9">
    <location>
        <begin position="447"/>
        <end position="468"/>
    </location>
</feature>
<feature type="transmembrane region" description="Helical" evidence="9">
    <location>
        <begin position="111"/>
        <end position="130"/>
    </location>
</feature>
<dbReference type="InterPro" id="IPR011701">
    <property type="entry name" value="MFS"/>
</dbReference>
<feature type="transmembrane region" description="Helical" evidence="9">
    <location>
        <begin position="562"/>
        <end position="580"/>
    </location>
</feature>
<feature type="transmembrane region" description="Helical" evidence="9">
    <location>
        <begin position="279"/>
        <end position="303"/>
    </location>
</feature>
<feature type="transmembrane region" description="Helical" evidence="9">
    <location>
        <begin position="142"/>
        <end position="159"/>
    </location>
</feature>
<dbReference type="PANTHER" id="PTHR23501">
    <property type="entry name" value="MAJOR FACILITATOR SUPERFAMILY"/>
    <property type="match status" value="1"/>
</dbReference>
<comment type="similarity">
    <text evidence="2">Belongs to the major facilitator superfamily.</text>
</comment>
<dbReference type="InterPro" id="IPR036259">
    <property type="entry name" value="MFS_trans_sf"/>
</dbReference>
<keyword evidence="6 9" id="KW-0472">Membrane</keyword>
<evidence type="ECO:0000313" key="11">
    <source>
        <dbReference type="EMBL" id="KAJ2904837.1"/>
    </source>
</evidence>
<feature type="domain" description="Major facilitator superfamily (MFS) profile" evidence="10">
    <location>
        <begin position="74"/>
        <end position="584"/>
    </location>
</feature>
<feature type="transmembrane region" description="Helical" evidence="9">
    <location>
        <begin position="171"/>
        <end position="189"/>
    </location>
</feature>
<dbReference type="Gene3D" id="1.20.1250.20">
    <property type="entry name" value="MFS general substrate transporter like domains"/>
    <property type="match status" value="2"/>
</dbReference>
<dbReference type="PROSITE" id="PS50850">
    <property type="entry name" value="MFS"/>
    <property type="match status" value="1"/>
</dbReference>
<evidence type="ECO:0000256" key="6">
    <source>
        <dbReference type="ARBA" id="ARBA00023136"/>
    </source>
</evidence>
<protein>
    <submittedName>
        <fullName evidence="11">Siderophore iron transporter mirB</fullName>
    </submittedName>
</protein>
<comment type="caution">
    <text evidence="11">The sequence shown here is derived from an EMBL/GenBank/DDBJ whole genome shotgun (WGS) entry which is preliminary data.</text>
</comment>
<comment type="subcellular location">
    <subcellularLocation>
        <location evidence="1">Membrane</location>
        <topology evidence="1">Multi-pass membrane protein</topology>
    </subcellularLocation>
</comment>
<keyword evidence="12" id="KW-1185">Reference proteome</keyword>
<dbReference type="GO" id="GO:0005886">
    <property type="term" value="C:plasma membrane"/>
    <property type="evidence" value="ECO:0007669"/>
    <property type="project" value="TreeGrafter"/>
</dbReference>
<feature type="compositionally biased region" description="Basic and acidic residues" evidence="8">
    <location>
        <begin position="18"/>
        <end position="34"/>
    </location>
</feature>
<dbReference type="FunFam" id="1.20.1250.20:FF:000284">
    <property type="entry name" value="Siderophore iron transporter mirB"/>
    <property type="match status" value="1"/>
</dbReference>
<dbReference type="PANTHER" id="PTHR23501:SF3">
    <property type="entry name" value="MAJOR FACILITATOR SUPERFAMILY (MFS) PROFILE DOMAIN-CONTAINING PROTEIN"/>
    <property type="match status" value="1"/>
</dbReference>
<name>A0AAD5RV29_9PEZI</name>
<evidence type="ECO:0000256" key="2">
    <source>
        <dbReference type="ARBA" id="ARBA00008335"/>
    </source>
</evidence>
<keyword evidence="7" id="KW-0325">Glycoprotein</keyword>
<accession>A0AAD5RV29</accession>
<keyword evidence="3" id="KW-0813">Transport</keyword>
<dbReference type="Proteomes" id="UP001201980">
    <property type="component" value="Unassembled WGS sequence"/>
</dbReference>
<reference evidence="11" key="1">
    <citation type="submission" date="2022-07" db="EMBL/GenBank/DDBJ databases">
        <title>Draft genome sequence of Zalerion maritima ATCC 34329, a (micro)plastics degrading marine fungus.</title>
        <authorList>
            <person name="Paco A."/>
            <person name="Goncalves M.F.M."/>
            <person name="Rocha-Santos T.A.P."/>
            <person name="Alves A."/>
        </authorList>
    </citation>
    <scope>NUCLEOTIDE SEQUENCE</scope>
    <source>
        <strain evidence="11">ATCC 34329</strain>
    </source>
</reference>
<feature type="transmembrane region" description="Helical" evidence="9">
    <location>
        <begin position="315"/>
        <end position="335"/>
    </location>
</feature>
<feature type="transmembrane region" description="Helical" evidence="9">
    <location>
        <begin position="230"/>
        <end position="251"/>
    </location>
</feature>
<dbReference type="FunFam" id="1.20.1250.20:FF:000335">
    <property type="entry name" value="Siderochrome iron transporter 2"/>
    <property type="match status" value="1"/>
</dbReference>
<evidence type="ECO:0000256" key="7">
    <source>
        <dbReference type="ARBA" id="ARBA00023180"/>
    </source>
</evidence>
<dbReference type="InterPro" id="IPR020846">
    <property type="entry name" value="MFS_dom"/>
</dbReference>
<feature type="transmembrane region" description="Helical" evidence="9">
    <location>
        <begin position="422"/>
        <end position="441"/>
    </location>
</feature>
<evidence type="ECO:0000259" key="10">
    <source>
        <dbReference type="PROSITE" id="PS50850"/>
    </source>
</evidence>
<dbReference type="Pfam" id="PF07690">
    <property type="entry name" value="MFS_1"/>
    <property type="match status" value="1"/>
</dbReference>
<keyword evidence="5 9" id="KW-1133">Transmembrane helix</keyword>
<evidence type="ECO:0000256" key="5">
    <source>
        <dbReference type="ARBA" id="ARBA00022989"/>
    </source>
</evidence>
<feature type="transmembrane region" description="Helical" evidence="9">
    <location>
        <begin position="392"/>
        <end position="415"/>
    </location>
</feature>
<feature type="transmembrane region" description="Helical" evidence="9">
    <location>
        <begin position="480"/>
        <end position="508"/>
    </location>
</feature>
<feature type="transmembrane region" description="Helical" evidence="9">
    <location>
        <begin position="74"/>
        <end position="91"/>
    </location>
</feature>
<dbReference type="SUPFAM" id="SSF103473">
    <property type="entry name" value="MFS general substrate transporter"/>
    <property type="match status" value="2"/>
</dbReference>
<dbReference type="GO" id="GO:0022857">
    <property type="term" value="F:transmembrane transporter activity"/>
    <property type="evidence" value="ECO:0007669"/>
    <property type="project" value="InterPro"/>
</dbReference>
<keyword evidence="4 9" id="KW-0812">Transmembrane</keyword>
<feature type="transmembrane region" description="Helical" evidence="9">
    <location>
        <begin position="201"/>
        <end position="218"/>
    </location>
</feature>
<evidence type="ECO:0000313" key="12">
    <source>
        <dbReference type="Proteomes" id="UP001201980"/>
    </source>
</evidence>